<comment type="caution">
    <text evidence="3">The sequence shown here is derived from an EMBL/GenBank/DDBJ whole genome shotgun (WGS) entry which is preliminary data.</text>
</comment>
<proteinExistence type="predicted"/>
<feature type="region of interest" description="Disordered" evidence="1">
    <location>
        <begin position="388"/>
        <end position="407"/>
    </location>
</feature>
<evidence type="ECO:0000313" key="4">
    <source>
        <dbReference type="Proteomes" id="UP001231518"/>
    </source>
</evidence>
<accession>A0AAD7YND7</accession>
<dbReference type="PROSITE" id="PS50878">
    <property type="entry name" value="RT_POL"/>
    <property type="match status" value="1"/>
</dbReference>
<reference evidence="3" key="1">
    <citation type="submission" date="2023-03" db="EMBL/GenBank/DDBJ databases">
        <title>Chromosome-level genomes of two armyworms, Mythimna separata and Mythimna loreyi, provide insights into the biosynthesis and reception of sex pheromones.</title>
        <authorList>
            <person name="Zhao H."/>
        </authorList>
    </citation>
    <scope>NUCLEOTIDE SEQUENCE</scope>
    <source>
        <strain evidence="3">BeijingLab</strain>
        <tissue evidence="3">Pupa</tissue>
    </source>
</reference>
<feature type="domain" description="Reverse transcriptase" evidence="2">
    <location>
        <begin position="1"/>
        <end position="252"/>
    </location>
</feature>
<dbReference type="EMBL" id="JARGEI010000014">
    <property type="protein sequence ID" value="KAJ8720377.1"/>
    <property type="molecule type" value="Genomic_DNA"/>
</dbReference>
<keyword evidence="4" id="KW-1185">Reference proteome</keyword>
<sequence>MHGEASSLRLKTGKLVLIAKPGRPADSPSAYRPIVMLDEVGKLFKRVIADRLVRYLARVGPDLADGQFGFRRGRSTVDAIMRVRALTTWDAVIRGRVVLAVSLDIANAFNSLPWSCIGAALRYHEVPAYFRRVIEAYLSDMFIIYPGHQGEWSGREMCGVPQGSVLGPSLWNIDTTTSCAATSPTGSAWSLHDTPLVLSRGESYQAAAETATRGVATVVDRIQQLGLKVVLHKSKAMCFHGPRTAPPPGSQIRVGGPHRRRVDDEVPGTRPRQLVDFRGAFPMFGPQTGQVWGRSEAAPAQPRGSRRPLPEAPRGDHSVPGTQPKAQGKFGRFLHRIKQERTPGCRHCVDRPEDTVEHTVECAPLGRSTAMSLWGLSAAVTSHAGPWFRPWSGARKGGGRSPPSAKQ</sequence>
<dbReference type="SUPFAM" id="SSF56672">
    <property type="entry name" value="DNA/RNA polymerases"/>
    <property type="match status" value="1"/>
</dbReference>
<dbReference type="InterPro" id="IPR000477">
    <property type="entry name" value="RT_dom"/>
</dbReference>
<dbReference type="AlphaFoldDB" id="A0AAD7YND7"/>
<evidence type="ECO:0000256" key="1">
    <source>
        <dbReference type="SAM" id="MobiDB-lite"/>
    </source>
</evidence>
<feature type="region of interest" description="Disordered" evidence="1">
    <location>
        <begin position="286"/>
        <end position="328"/>
    </location>
</feature>
<feature type="region of interest" description="Disordered" evidence="1">
    <location>
        <begin position="240"/>
        <end position="269"/>
    </location>
</feature>
<name>A0AAD7YND7_MYTSE</name>
<dbReference type="Pfam" id="PF00078">
    <property type="entry name" value="RVT_1"/>
    <property type="match status" value="1"/>
</dbReference>
<evidence type="ECO:0000259" key="2">
    <source>
        <dbReference type="PROSITE" id="PS50878"/>
    </source>
</evidence>
<dbReference type="CDD" id="cd01650">
    <property type="entry name" value="RT_nLTR_like"/>
    <property type="match status" value="1"/>
</dbReference>
<dbReference type="Proteomes" id="UP001231518">
    <property type="component" value="Chromosome 3"/>
</dbReference>
<dbReference type="InterPro" id="IPR043502">
    <property type="entry name" value="DNA/RNA_pol_sf"/>
</dbReference>
<dbReference type="PANTHER" id="PTHR19446">
    <property type="entry name" value="REVERSE TRANSCRIPTASES"/>
    <property type="match status" value="1"/>
</dbReference>
<dbReference type="GO" id="GO:0071897">
    <property type="term" value="P:DNA biosynthetic process"/>
    <property type="evidence" value="ECO:0007669"/>
    <property type="project" value="UniProtKB-ARBA"/>
</dbReference>
<protein>
    <recommendedName>
        <fullName evidence="2">Reverse transcriptase domain-containing protein</fullName>
    </recommendedName>
</protein>
<gene>
    <name evidence="3" type="ORF">PYW07_012420</name>
</gene>
<organism evidence="3 4">
    <name type="scientific">Mythimna separata</name>
    <name type="common">Oriental armyworm</name>
    <name type="synonym">Pseudaletia separata</name>
    <dbReference type="NCBI Taxonomy" id="271217"/>
    <lineage>
        <taxon>Eukaryota</taxon>
        <taxon>Metazoa</taxon>
        <taxon>Ecdysozoa</taxon>
        <taxon>Arthropoda</taxon>
        <taxon>Hexapoda</taxon>
        <taxon>Insecta</taxon>
        <taxon>Pterygota</taxon>
        <taxon>Neoptera</taxon>
        <taxon>Endopterygota</taxon>
        <taxon>Lepidoptera</taxon>
        <taxon>Glossata</taxon>
        <taxon>Ditrysia</taxon>
        <taxon>Noctuoidea</taxon>
        <taxon>Noctuidae</taxon>
        <taxon>Noctuinae</taxon>
        <taxon>Hadenini</taxon>
        <taxon>Mythimna</taxon>
    </lineage>
</organism>
<evidence type="ECO:0000313" key="3">
    <source>
        <dbReference type="EMBL" id="KAJ8720377.1"/>
    </source>
</evidence>